<feature type="transmembrane region" description="Helical" evidence="9">
    <location>
        <begin position="85"/>
        <end position="103"/>
    </location>
</feature>
<dbReference type="PROSITE" id="PS50893">
    <property type="entry name" value="ABC_TRANSPORTER_2"/>
    <property type="match status" value="1"/>
</dbReference>
<dbReference type="AlphaFoldDB" id="A0A2W5QIN6"/>
<evidence type="ECO:0000313" key="12">
    <source>
        <dbReference type="Proteomes" id="UP000249135"/>
    </source>
</evidence>
<name>A0A2W5QIN6_VARPD</name>
<feature type="transmembrane region" description="Helical" evidence="9">
    <location>
        <begin position="33"/>
        <end position="53"/>
    </location>
</feature>
<keyword evidence="8 9" id="KW-0472">Membrane</keyword>
<evidence type="ECO:0000256" key="1">
    <source>
        <dbReference type="ARBA" id="ARBA00004651"/>
    </source>
</evidence>
<dbReference type="GO" id="GO:0005524">
    <property type="term" value="F:ATP binding"/>
    <property type="evidence" value="ECO:0007669"/>
    <property type="project" value="UniProtKB-KW"/>
</dbReference>
<keyword evidence="3" id="KW-1003">Cell membrane</keyword>
<dbReference type="GO" id="GO:0015192">
    <property type="term" value="F:L-phenylalanine transmembrane transporter activity"/>
    <property type="evidence" value="ECO:0007669"/>
    <property type="project" value="TreeGrafter"/>
</dbReference>
<dbReference type="Pfam" id="PF00005">
    <property type="entry name" value="ABC_tran"/>
    <property type="match status" value="1"/>
</dbReference>
<dbReference type="CDD" id="cd06581">
    <property type="entry name" value="TM_PBP1_LivM_like"/>
    <property type="match status" value="1"/>
</dbReference>
<feature type="transmembrane region" description="Helical" evidence="9">
    <location>
        <begin position="12"/>
        <end position="27"/>
    </location>
</feature>
<evidence type="ECO:0000256" key="9">
    <source>
        <dbReference type="SAM" id="Phobius"/>
    </source>
</evidence>
<feature type="transmembrane region" description="Helical" evidence="9">
    <location>
        <begin position="284"/>
        <end position="309"/>
    </location>
</feature>
<dbReference type="GO" id="GO:1903806">
    <property type="term" value="P:L-isoleucine import across plasma membrane"/>
    <property type="evidence" value="ECO:0007669"/>
    <property type="project" value="TreeGrafter"/>
</dbReference>
<comment type="caution">
    <text evidence="11">The sequence shown here is derived from an EMBL/GenBank/DDBJ whole genome shotgun (WGS) entry which is preliminary data.</text>
</comment>
<protein>
    <recommendedName>
        <fullName evidence="10">ABC transporter domain-containing protein</fullName>
    </recommendedName>
</protein>
<evidence type="ECO:0000256" key="8">
    <source>
        <dbReference type="ARBA" id="ARBA00023136"/>
    </source>
</evidence>
<evidence type="ECO:0000256" key="5">
    <source>
        <dbReference type="ARBA" id="ARBA00022741"/>
    </source>
</evidence>
<evidence type="ECO:0000256" key="4">
    <source>
        <dbReference type="ARBA" id="ARBA00022692"/>
    </source>
</evidence>
<evidence type="ECO:0000256" key="3">
    <source>
        <dbReference type="ARBA" id="ARBA00022475"/>
    </source>
</evidence>
<dbReference type="InterPro" id="IPR027417">
    <property type="entry name" value="P-loop_NTPase"/>
</dbReference>
<feature type="transmembrane region" description="Helical" evidence="9">
    <location>
        <begin position="214"/>
        <end position="232"/>
    </location>
</feature>
<reference evidence="11 12" key="1">
    <citation type="submission" date="2017-08" db="EMBL/GenBank/DDBJ databases">
        <title>Infants hospitalized years apart are colonized by the same room-sourced microbial strains.</title>
        <authorList>
            <person name="Brooks B."/>
            <person name="Olm M.R."/>
            <person name="Firek B.A."/>
            <person name="Baker R."/>
            <person name="Thomas B.C."/>
            <person name="Morowitz M.J."/>
            <person name="Banfield J.F."/>
        </authorList>
    </citation>
    <scope>NUCLEOTIDE SEQUENCE [LARGE SCALE GENOMIC DNA]</scope>
    <source>
        <strain evidence="11">S2_005_003_R2_41</strain>
    </source>
</reference>
<feature type="domain" description="ABC transporter" evidence="10">
    <location>
        <begin position="354"/>
        <end position="601"/>
    </location>
</feature>
<dbReference type="GO" id="GO:0016887">
    <property type="term" value="F:ATP hydrolysis activity"/>
    <property type="evidence" value="ECO:0007669"/>
    <property type="project" value="InterPro"/>
</dbReference>
<dbReference type="PANTHER" id="PTHR45772">
    <property type="entry name" value="CONSERVED COMPONENT OF ABC TRANSPORTER FOR NATURAL AMINO ACIDS-RELATED"/>
    <property type="match status" value="1"/>
</dbReference>
<dbReference type="SMART" id="SM00382">
    <property type="entry name" value="AAA"/>
    <property type="match status" value="1"/>
</dbReference>
<proteinExistence type="predicted"/>
<keyword evidence="7 9" id="KW-1133">Transmembrane helix</keyword>
<dbReference type="FunFam" id="3.40.50.300:FF:000421">
    <property type="entry name" value="Branched-chain amino acid ABC transporter ATP-binding protein"/>
    <property type="match status" value="1"/>
</dbReference>
<feature type="transmembrane region" description="Helical" evidence="9">
    <location>
        <begin position="161"/>
        <end position="181"/>
    </location>
</feature>
<dbReference type="InterPro" id="IPR051120">
    <property type="entry name" value="ABC_AA/LPS_Transport"/>
</dbReference>
<dbReference type="InterPro" id="IPR003439">
    <property type="entry name" value="ABC_transporter-like_ATP-bd"/>
</dbReference>
<dbReference type="InterPro" id="IPR043428">
    <property type="entry name" value="LivM-like"/>
</dbReference>
<dbReference type="InterPro" id="IPR003593">
    <property type="entry name" value="AAA+_ATPase"/>
</dbReference>
<dbReference type="GO" id="GO:1903805">
    <property type="term" value="P:L-valine import across plasma membrane"/>
    <property type="evidence" value="ECO:0007669"/>
    <property type="project" value="TreeGrafter"/>
</dbReference>
<dbReference type="GO" id="GO:0005304">
    <property type="term" value="F:L-valine transmembrane transporter activity"/>
    <property type="evidence" value="ECO:0007669"/>
    <property type="project" value="TreeGrafter"/>
</dbReference>
<dbReference type="CDD" id="cd03219">
    <property type="entry name" value="ABC_Mj1267_LivG_branched"/>
    <property type="match status" value="1"/>
</dbReference>
<accession>A0A2W5QIN6</accession>
<dbReference type="GO" id="GO:0015808">
    <property type="term" value="P:L-alanine transport"/>
    <property type="evidence" value="ECO:0007669"/>
    <property type="project" value="TreeGrafter"/>
</dbReference>
<keyword evidence="2" id="KW-0813">Transport</keyword>
<dbReference type="Proteomes" id="UP000249135">
    <property type="component" value="Unassembled WGS sequence"/>
</dbReference>
<keyword evidence="5" id="KW-0547">Nucleotide-binding</keyword>
<evidence type="ECO:0000256" key="7">
    <source>
        <dbReference type="ARBA" id="ARBA00022989"/>
    </source>
</evidence>
<dbReference type="Pfam" id="PF02653">
    <property type="entry name" value="BPD_transp_2"/>
    <property type="match status" value="1"/>
</dbReference>
<evidence type="ECO:0000256" key="2">
    <source>
        <dbReference type="ARBA" id="ARBA00022448"/>
    </source>
</evidence>
<dbReference type="SUPFAM" id="SSF52540">
    <property type="entry name" value="P-loop containing nucleoside triphosphate hydrolases"/>
    <property type="match status" value="1"/>
</dbReference>
<dbReference type="GO" id="GO:0015188">
    <property type="term" value="F:L-isoleucine transmembrane transporter activity"/>
    <property type="evidence" value="ECO:0007669"/>
    <property type="project" value="TreeGrafter"/>
</dbReference>
<dbReference type="EMBL" id="QFPP01000001">
    <property type="protein sequence ID" value="PZQ78441.1"/>
    <property type="molecule type" value="Genomic_DNA"/>
</dbReference>
<sequence length="604" mass="63683">MLARSLSGERFALVAFIALIAVTPLFVQSEYVLGVLIVIGTLAISATGMVLMFGLAHQLVLGQAAFCLIGAYGSGLLTLKAGWSPLPALLAWAAISMISAYLLGKPILRLRGFVLAMASLAVQLILIHVASESMELTGGAMGLTGVPAFSVLGWRFESAASFFYLVWAFALLAVFICRNIAVSRIGLGLRAIATTEAGAASVGIDIAKQKVRMFVLSAAMASIAGSLTAHYLRLIEPQVFNLQYGFAILTSVIIGGLTSPWGGVIGAALVTALREGMKGFSMPLLEMLIMGIATVLALIAMPGGIVGMLRSWQSRDRSDAARGAAPLAGGATPKEVAKLPMSTRTDRQPSGDLLKASNVSIAFGSLKAVDSVSFAVPEGQITALIGPNGAGKTTTFNLLCGYLPCSSGKVMLDGREIQDLRVDEIARLGVARTFQLIQLFGGMTVLENVMAGRTRFAHASIGAICAATPHARREAADARLQAIKYLDFVGLSELADASPQSLPFGQQRQVELARALACEPRLIIMDEPASGLNDSETEELARLIVRIRAAGTTVLLVEHDLRLVMGLSDHVVVLDRGRKLEEGPPNEVRNAKSVIDAYLVGSNA</sequence>
<dbReference type="PANTHER" id="PTHR45772:SF7">
    <property type="entry name" value="AMINO ACID ABC TRANSPORTER ATP-BINDING PROTEIN"/>
    <property type="match status" value="1"/>
</dbReference>
<keyword evidence="4 9" id="KW-0812">Transmembrane</keyword>
<evidence type="ECO:0000256" key="6">
    <source>
        <dbReference type="ARBA" id="ARBA00022840"/>
    </source>
</evidence>
<feature type="transmembrane region" description="Helical" evidence="9">
    <location>
        <begin position="110"/>
        <end position="130"/>
    </location>
</feature>
<dbReference type="GO" id="GO:0005886">
    <property type="term" value="C:plasma membrane"/>
    <property type="evidence" value="ECO:0007669"/>
    <property type="project" value="UniProtKB-SubCell"/>
</dbReference>
<comment type="subcellular location">
    <subcellularLocation>
        <location evidence="1">Cell membrane</location>
        <topology evidence="1">Multi-pass membrane protein</topology>
    </subcellularLocation>
</comment>
<feature type="transmembrane region" description="Helical" evidence="9">
    <location>
        <begin position="244"/>
        <end position="272"/>
    </location>
</feature>
<gene>
    <name evidence="11" type="ORF">DI563_00225</name>
</gene>
<dbReference type="InterPro" id="IPR001851">
    <property type="entry name" value="ABC_transp_permease"/>
</dbReference>
<keyword evidence="6" id="KW-0067">ATP-binding</keyword>
<organism evidence="11 12">
    <name type="scientific">Variovorax paradoxus</name>
    <dbReference type="NCBI Taxonomy" id="34073"/>
    <lineage>
        <taxon>Bacteria</taxon>
        <taxon>Pseudomonadati</taxon>
        <taxon>Pseudomonadota</taxon>
        <taxon>Betaproteobacteria</taxon>
        <taxon>Burkholderiales</taxon>
        <taxon>Comamonadaceae</taxon>
        <taxon>Variovorax</taxon>
    </lineage>
</organism>
<evidence type="ECO:0000259" key="10">
    <source>
        <dbReference type="PROSITE" id="PS50893"/>
    </source>
</evidence>
<dbReference type="Gene3D" id="3.40.50.300">
    <property type="entry name" value="P-loop containing nucleotide triphosphate hydrolases"/>
    <property type="match status" value="1"/>
</dbReference>
<dbReference type="GO" id="GO:0042941">
    <property type="term" value="P:D-alanine transmembrane transport"/>
    <property type="evidence" value="ECO:0007669"/>
    <property type="project" value="TreeGrafter"/>
</dbReference>
<evidence type="ECO:0000313" key="11">
    <source>
        <dbReference type="EMBL" id="PZQ78441.1"/>
    </source>
</evidence>